<sequence>MRTPIRSLVAVIMLFEMLAFLLVALHPERQETEALQALGLALCMPALCWFSTLILPKFLHADRLLMALMNFLCGVGVVILFSMVPDRGVRQAMFYALGLVAMAVCILLVRHVRSWRALCWLIIPAGLALLVLPLAFGSWQNGAKNWVSVPWLGSFQPSEVVKLMLVVVLAYFFSAHRTFLQMMPAIVFTGGCLLLLMLQRDLGTALMYYFTALILFYAASGNVPLTVLAMGGGAGAAVVGYNMFAHVKVRVAMWRNPWSDALGSGYQIIQALLAIGSGGLLGVGLGLGEPRVIPAYYTDFVFAVICEQFGIAFGVCVVAVYVLIMLRGLSLALRARRSFLALLALGCAALLGVQTFVIIGGVIKLIPLTGITMPFISYGGTSMVSCMGLMGFLQGISSRVREDLAKDIEMTGAREEAGVS</sequence>
<dbReference type="PANTHER" id="PTHR30474">
    <property type="entry name" value="CELL CYCLE PROTEIN"/>
    <property type="match status" value="1"/>
</dbReference>
<evidence type="ECO:0000256" key="3">
    <source>
        <dbReference type="ARBA" id="ARBA00022960"/>
    </source>
</evidence>
<feature type="transmembrane region" description="Helical" evidence="6">
    <location>
        <begin position="37"/>
        <end position="58"/>
    </location>
</feature>
<comment type="caution">
    <text evidence="7">The sequence shown here is derived from an EMBL/GenBank/DDBJ whole genome shotgun (WGS) entry which is preliminary data.</text>
</comment>
<keyword evidence="4 6" id="KW-1133">Transmembrane helix</keyword>
<feature type="transmembrane region" description="Helical" evidence="6">
    <location>
        <begin position="227"/>
        <end position="247"/>
    </location>
</feature>
<dbReference type="EMBL" id="DVFJ01000001">
    <property type="protein sequence ID" value="HIQ70606.1"/>
    <property type="molecule type" value="Genomic_DNA"/>
</dbReference>
<feature type="transmembrane region" description="Helical" evidence="6">
    <location>
        <begin position="115"/>
        <end position="137"/>
    </location>
</feature>
<dbReference type="GO" id="GO:0051301">
    <property type="term" value="P:cell division"/>
    <property type="evidence" value="ECO:0007669"/>
    <property type="project" value="InterPro"/>
</dbReference>
<dbReference type="Proteomes" id="UP000886887">
    <property type="component" value="Unassembled WGS sequence"/>
</dbReference>
<gene>
    <name evidence="7" type="ORF">IAB73_00090</name>
</gene>
<organism evidence="7 8">
    <name type="scientific">Candidatus Onthenecus intestinigallinarum</name>
    <dbReference type="NCBI Taxonomy" id="2840875"/>
    <lineage>
        <taxon>Bacteria</taxon>
        <taxon>Bacillati</taxon>
        <taxon>Bacillota</taxon>
        <taxon>Clostridia</taxon>
        <taxon>Eubacteriales</taxon>
        <taxon>Candidatus Onthenecus</taxon>
    </lineage>
</organism>
<evidence type="ECO:0000256" key="6">
    <source>
        <dbReference type="SAM" id="Phobius"/>
    </source>
</evidence>
<feature type="transmembrane region" description="Helical" evidence="6">
    <location>
        <begin position="205"/>
        <end position="221"/>
    </location>
</feature>
<feature type="transmembrane region" description="Helical" evidence="6">
    <location>
        <begin position="179"/>
        <end position="198"/>
    </location>
</feature>
<evidence type="ECO:0000256" key="2">
    <source>
        <dbReference type="ARBA" id="ARBA00022692"/>
    </source>
</evidence>
<keyword evidence="5 6" id="KW-0472">Membrane</keyword>
<accession>A0A9D0Z8P3</accession>
<feature type="transmembrane region" description="Helical" evidence="6">
    <location>
        <begin position="64"/>
        <end position="85"/>
    </location>
</feature>
<feature type="transmembrane region" description="Helical" evidence="6">
    <location>
        <begin position="92"/>
        <end position="109"/>
    </location>
</feature>
<feature type="transmembrane region" description="Helical" evidence="6">
    <location>
        <begin position="6"/>
        <end position="25"/>
    </location>
</feature>
<evidence type="ECO:0000313" key="7">
    <source>
        <dbReference type="EMBL" id="HIQ70606.1"/>
    </source>
</evidence>
<reference evidence="7" key="1">
    <citation type="submission" date="2020-10" db="EMBL/GenBank/DDBJ databases">
        <authorList>
            <person name="Gilroy R."/>
        </authorList>
    </citation>
    <scope>NUCLEOTIDE SEQUENCE</scope>
    <source>
        <strain evidence="7">ChiSxjej2B14-6234</strain>
    </source>
</reference>
<feature type="transmembrane region" description="Helical" evidence="6">
    <location>
        <begin position="300"/>
        <end position="326"/>
    </location>
</feature>
<dbReference type="GO" id="GO:0032153">
    <property type="term" value="C:cell division site"/>
    <property type="evidence" value="ECO:0007669"/>
    <property type="project" value="TreeGrafter"/>
</dbReference>
<dbReference type="GO" id="GO:0008360">
    <property type="term" value="P:regulation of cell shape"/>
    <property type="evidence" value="ECO:0007669"/>
    <property type="project" value="UniProtKB-KW"/>
</dbReference>
<keyword evidence="3" id="KW-0133">Cell shape</keyword>
<dbReference type="Pfam" id="PF01098">
    <property type="entry name" value="FTSW_RODA_SPOVE"/>
    <property type="match status" value="1"/>
</dbReference>
<dbReference type="GO" id="GO:0015648">
    <property type="term" value="F:lipid-linked peptidoglycan transporter activity"/>
    <property type="evidence" value="ECO:0007669"/>
    <property type="project" value="TreeGrafter"/>
</dbReference>
<comment type="subcellular location">
    <subcellularLocation>
        <location evidence="1">Membrane</location>
        <topology evidence="1">Multi-pass membrane protein</topology>
    </subcellularLocation>
</comment>
<evidence type="ECO:0000313" key="8">
    <source>
        <dbReference type="Proteomes" id="UP000886887"/>
    </source>
</evidence>
<protein>
    <submittedName>
        <fullName evidence="7">FtsW/RodA/SpoVE family cell cycle protein</fullName>
    </submittedName>
</protein>
<feature type="transmembrane region" description="Helical" evidence="6">
    <location>
        <begin position="338"/>
        <end position="363"/>
    </location>
</feature>
<dbReference type="InterPro" id="IPR001182">
    <property type="entry name" value="FtsW/RodA"/>
</dbReference>
<evidence type="ECO:0000256" key="4">
    <source>
        <dbReference type="ARBA" id="ARBA00022989"/>
    </source>
</evidence>
<reference evidence="7" key="2">
    <citation type="journal article" date="2021" name="PeerJ">
        <title>Extensive microbial diversity within the chicken gut microbiome revealed by metagenomics and culture.</title>
        <authorList>
            <person name="Gilroy R."/>
            <person name="Ravi A."/>
            <person name="Getino M."/>
            <person name="Pursley I."/>
            <person name="Horton D.L."/>
            <person name="Alikhan N.F."/>
            <person name="Baker D."/>
            <person name="Gharbi K."/>
            <person name="Hall N."/>
            <person name="Watson M."/>
            <person name="Adriaenssens E.M."/>
            <person name="Foster-Nyarko E."/>
            <person name="Jarju S."/>
            <person name="Secka A."/>
            <person name="Antonio M."/>
            <person name="Oren A."/>
            <person name="Chaudhuri R.R."/>
            <person name="La Ragione R."/>
            <person name="Hildebrand F."/>
            <person name="Pallen M.J."/>
        </authorList>
    </citation>
    <scope>NUCLEOTIDE SEQUENCE</scope>
    <source>
        <strain evidence="7">ChiSxjej2B14-6234</strain>
    </source>
</reference>
<dbReference type="AlphaFoldDB" id="A0A9D0Z8P3"/>
<feature type="transmembrane region" description="Helical" evidence="6">
    <location>
        <begin position="375"/>
        <end position="396"/>
    </location>
</feature>
<feature type="transmembrane region" description="Helical" evidence="6">
    <location>
        <begin position="268"/>
        <end position="288"/>
    </location>
</feature>
<keyword evidence="2 6" id="KW-0812">Transmembrane</keyword>
<dbReference type="PANTHER" id="PTHR30474:SF3">
    <property type="entry name" value="PEPTIDOGLYCAN GLYCOSYLTRANSFERASE RODA"/>
    <property type="match status" value="1"/>
</dbReference>
<evidence type="ECO:0000256" key="1">
    <source>
        <dbReference type="ARBA" id="ARBA00004141"/>
    </source>
</evidence>
<dbReference type="GO" id="GO:0005886">
    <property type="term" value="C:plasma membrane"/>
    <property type="evidence" value="ECO:0007669"/>
    <property type="project" value="TreeGrafter"/>
</dbReference>
<evidence type="ECO:0000256" key="5">
    <source>
        <dbReference type="ARBA" id="ARBA00023136"/>
    </source>
</evidence>
<proteinExistence type="predicted"/>
<name>A0A9D0Z8P3_9FIRM</name>